<keyword evidence="10 12" id="KW-0238">DNA-binding</keyword>
<evidence type="ECO:0000256" key="14">
    <source>
        <dbReference type="PIRSR" id="PIRSR002811-1"/>
    </source>
</evidence>
<dbReference type="Gene3D" id="3.90.980.10">
    <property type="entry name" value="DNA primase, catalytic core, N-terminal domain"/>
    <property type="match status" value="1"/>
</dbReference>
<protein>
    <recommendedName>
        <fullName evidence="12 13">DNA primase</fullName>
        <ecNumber evidence="12">2.7.7.101</ecNumber>
    </recommendedName>
</protein>
<dbReference type="Gene3D" id="3.40.1360.10">
    <property type="match status" value="1"/>
</dbReference>
<keyword evidence="8 12" id="KW-0862">Zinc</keyword>
<keyword evidence="11 12" id="KW-0804">Transcription</keyword>
<dbReference type="PANTHER" id="PTHR30313:SF2">
    <property type="entry name" value="DNA PRIMASE"/>
    <property type="match status" value="1"/>
</dbReference>
<dbReference type="RefSeq" id="WP_054935953.1">
    <property type="nucleotide sequence ID" value="NZ_PVXL01000019.1"/>
</dbReference>
<feature type="zinc finger region" description="CHC2-type" evidence="12 14">
    <location>
        <begin position="40"/>
        <end position="64"/>
    </location>
</feature>
<dbReference type="InterPro" id="IPR002694">
    <property type="entry name" value="Znf_CHC2"/>
</dbReference>
<dbReference type="PROSITE" id="PS50880">
    <property type="entry name" value="TOPRIM"/>
    <property type="match status" value="1"/>
</dbReference>
<dbReference type="InterPro" id="IPR036977">
    <property type="entry name" value="DNA_primase_Znf_CHC2"/>
</dbReference>
<keyword evidence="5 12" id="KW-0235">DNA replication</keyword>
<dbReference type="Pfam" id="PF13155">
    <property type="entry name" value="Toprim_2"/>
    <property type="match status" value="1"/>
</dbReference>
<keyword evidence="7 12" id="KW-0863">Zinc-finger</keyword>
<dbReference type="FunFam" id="3.90.580.10:FF:000001">
    <property type="entry name" value="DNA primase"/>
    <property type="match status" value="1"/>
</dbReference>
<evidence type="ECO:0000256" key="5">
    <source>
        <dbReference type="ARBA" id="ARBA00022705"/>
    </source>
</evidence>
<evidence type="ECO:0000256" key="2">
    <source>
        <dbReference type="ARBA" id="ARBA00022515"/>
    </source>
</evidence>
<dbReference type="AlphaFoldDB" id="A0A9X7P7C5"/>
<evidence type="ECO:0000313" key="17">
    <source>
        <dbReference type="EMBL" id="PRR76760.1"/>
    </source>
</evidence>
<dbReference type="PANTHER" id="PTHR30313">
    <property type="entry name" value="DNA PRIMASE"/>
    <property type="match status" value="1"/>
</dbReference>
<dbReference type="SUPFAM" id="SSF57783">
    <property type="entry name" value="Zinc beta-ribbon"/>
    <property type="match status" value="1"/>
</dbReference>
<dbReference type="GO" id="GO:0008270">
    <property type="term" value="F:zinc ion binding"/>
    <property type="evidence" value="ECO:0007669"/>
    <property type="project" value="UniProtKB-UniRule"/>
</dbReference>
<name>A0A9X7P7C5_9FIRM</name>
<dbReference type="GO" id="GO:0005737">
    <property type="term" value="C:cytoplasm"/>
    <property type="evidence" value="ECO:0007669"/>
    <property type="project" value="TreeGrafter"/>
</dbReference>
<proteinExistence type="inferred from homology"/>
<evidence type="ECO:0000256" key="6">
    <source>
        <dbReference type="ARBA" id="ARBA00022723"/>
    </source>
</evidence>
<comment type="function">
    <text evidence="12 13">RNA polymerase that catalyzes the synthesis of short RNA molecules used as primers for DNA polymerase during DNA replication.</text>
</comment>
<comment type="catalytic activity">
    <reaction evidence="12">
        <text>ssDNA + n NTP = ssDNA/pppN(pN)n-1 hybrid + (n-1) diphosphate.</text>
        <dbReference type="EC" id="2.7.7.101"/>
    </reaction>
</comment>
<dbReference type="GO" id="GO:1990077">
    <property type="term" value="C:primosome complex"/>
    <property type="evidence" value="ECO:0007669"/>
    <property type="project" value="UniProtKB-KW"/>
</dbReference>
<evidence type="ECO:0000256" key="7">
    <source>
        <dbReference type="ARBA" id="ARBA00022771"/>
    </source>
</evidence>
<keyword evidence="9" id="KW-0460">Magnesium</keyword>
<evidence type="ECO:0000256" key="10">
    <source>
        <dbReference type="ARBA" id="ARBA00023125"/>
    </source>
</evidence>
<dbReference type="Proteomes" id="UP000239430">
    <property type="component" value="Unassembled WGS sequence"/>
</dbReference>
<sequence>MTTAFSQEVIDEVKDRVDIVEIIGSYVRLKRSGRNYVGLCPFHKEKTPSFTVSPDKQMFYCFGCGAGGDVFAFLMKQDGLSFPEAVKTLAARVGIDLAGAGESPAARREREWKERLYQLGAIAASFYYRLLMRHPVAAPARLYLQRRGVKGETARLFELGYAPDTGTALVDYLRRQGFTPWEIDQAGLSASRPPRGTADRFRGRLMFPIKDSRGRVIGFGGRILSEGEPKYLNSPETALFHKGRHLYGLHLALPGIRRKGQAILVEGYMDMIAAWQHGIDNVVASLGTALTPEQARELKKYAREVIIAYDADTAGEAATLRGLDILAAAGLQVRVLQLPAGKDPDEFLAARGTAAFQELVKESQGLMEFRINKAVAEHDPTRPLGRKAIMAAVLPYLQQVKDAVEQEAYIRLLSRHTGISEAAILRALHQAPPGPGRTGGAIEKAGKKEGPSPGEQRARNQGEMFLLQAYLTSPRLAATIDGELGEDWGESPATRSLAAFVREKRREAPELAGPDLMRVLTGRGVPEWDALIARLTLAGGLGPVQERAVKKAIILYRLLQLQKQEREIRLALARAESSGATGRVQELQEQIFHLQQTIKAIKSGRGE</sequence>
<dbReference type="Pfam" id="PF10410">
    <property type="entry name" value="DnaB_bind"/>
    <property type="match status" value="1"/>
</dbReference>
<dbReference type="InterPro" id="IPR006295">
    <property type="entry name" value="DNA_primase_DnaG"/>
</dbReference>
<dbReference type="FunFam" id="3.40.1360.10:FF:000002">
    <property type="entry name" value="DNA primase"/>
    <property type="match status" value="1"/>
</dbReference>
<evidence type="ECO:0000256" key="13">
    <source>
        <dbReference type="PIRNR" id="PIRNR002811"/>
    </source>
</evidence>
<gene>
    <name evidence="12 17" type="primary">dnaG</name>
    <name evidence="17" type="ORF">MOST_04060</name>
</gene>
<dbReference type="PIRSF" id="PIRSF002811">
    <property type="entry name" value="DnaG"/>
    <property type="match status" value="1"/>
</dbReference>
<evidence type="ECO:0000313" key="18">
    <source>
        <dbReference type="Proteomes" id="UP000239430"/>
    </source>
</evidence>
<feature type="domain" description="Toprim" evidence="16">
    <location>
        <begin position="260"/>
        <end position="341"/>
    </location>
</feature>
<dbReference type="Pfam" id="PF08275">
    <property type="entry name" value="DNAG_N"/>
    <property type="match status" value="1"/>
</dbReference>
<dbReference type="CDD" id="cd03364">
    <property type="entry name" value="TOPRIM_DnaG_primases"/>
    <property type="match status" value="1"/>
</dbReference>
<comment type="domain">
    <text evidence="12">Contains an N-terminal zinc-binding domain, a central core domain that contains the primase activity, and a C-terminal DnaB-binding domain.</text>
</comment>
<dbReference type="GO" id="GO:0000428">
    <property type="term" value="C:DNA-directed RNA polymerase complex"/>
    <property type="evidence" value="ECO:0007669"/>
    <property type="project" value="UniProtKB-KW"/>
</dbReference>
<comment type="caution">
    <text evidence="17">The sequence shown here is derived from an EMBL/GenBank/DDBJ whole genome shotgun (WGS) entry which is preliminary data.</text>
</comment>
<dbReference type="SMART" id="SM00493">
    <property type="entry name" value="TOPRIM"/>
    <property type="match status" value="1"/>
</dbReference>
<dbReference type="InterPro" id="IPR030846">
    <property type="entry name" value="DnaG_bac"/>
</dbReference>
<dbReference type="InterPro" id="IPR037068">
    <property type="entry name" value="DNA_primase_core_N_sf"/>
</dbReference>
<dbReference type="NCBIfam" id="TIGR01391">
    <property type="entry name" value="dnaG"/>
    <property type="match status" value="1"/>
</dbReference>
<evidence type="ECO:0000256" key="9">
    <source>
        <dbReference type="ARBA" id="ARBA00022842"/>
    </source>
</evidence>
<evidence type="ECO:0000256" key="15">
    <source>
        <dbReference type="SAM" id="MobiDB-lite"/>
    </source>
</evidence>
<feature type="compositionally biased region" description="Basic and acidic residues" evidence="15">
    <location>
        <begin position="444"/>
        <end position="457"/>
    </location>
</feature>
<evidence type="ECO:0000256" key="3">
    <source>
        <dbReference type="ARBA" id="ARBA00022679"/>
    </source>
</evidence>
<keyword evidence="1 12" id="KW-0240">DNA-directed RNA polymerase</keyword>
<keyword evidence="3 12" id="KW-0808">Transferase</keyword>
<dbReference type="EMBL" id="PVXL01000019">
    <property type="protein sequence ID" value="PRR76760.1"/>
    <property type="molecule type" value="Genomic_DNA"/>
</dbReference>
<evidence type="ECO:0000256" key="12">
    <source>
        <dbReference type="HAMAP-Rule" id="MF_00974"/>
    </source>
</evidence>
<dbReference type="InterPro" id="IPR013264">
    <property type="entry name" value="DNAG_N"/>
</dbReference>
<dbReference type="Gene3D" id="3.90.580.10">
    <property type="entry name" value="Zinc finger, CHC2-type domain"/>
    <property type="match status" value="1"/>
</dbReference>
<comment type="subunit">
    <text evidence="12">Monomer. Interacts with DnaB.</text>
</comment>
<evidence type="ECO:0000256" key="11">
    <source>
        <dbReference type="ARBA" id="ARBA00023163"/>
    </source>
</evidence>
<keyword evidence="6 12" id="KW-0479">Metal-binding</keyword>
<keyword evidence="2 12" id="KW-0639">Primosome</keyword>
<dbReference type="FunFam" id="3.90.980.10:FF:000001">
    <property type="entry name" value="DNA primase"/>
    <property type="match status" value="1"/>
</dbReference>
<accession>A0A9X7P7C5</accession>
<comment type="cofactor">
    <cofactor evidence="12 13 14">
        <name>Zn(2+)</name>
        <dbReference type="ChEBI" id="CHEBI:29105"/>
    </cofactor>
    <text evidence="12 13 14">Binds 1 zinc ion per monomer.</text>
</comment>
<evidence type="ECO:0000256" key="1">
    <source>
        <dbReference type="ARBA" id="ARBA00022478"/>
    </source>
</evidence>
<feature type="region of interest" description="Disordered" evidence="15">
    <location>
        <begin position="430"/>
        <end position="457"/>
    </location>
</feature>
<dbReference type="Pfam" id="PF01807">
    <property type="entry name" value="Zn_ribbon_DnaG"/>
    <property type="match status" value="1"/>
</dbReference>
<organism evidence="17 18">
    <name type="scientific">Neomoorella stamsii</name>
    <dbReference type="NCBI Taxonomy" id="1266720"/>
    <lineage>
        <taxon>Bacteria</taxon>
        <taxon>Bacillati</taxon>
        <taxon>Bacillota</taxon>
        <taxon>Clostridia</taxon>
        <taxon>Neomoorellales</taxon>
        <taxon>Neomoorellaceae</taxon>
        <taxon>Neomoorella</taxon>
    </lineage>
</organism>
<evidence type="ECO:0000256" key="4">
    <source>
        <dbReference type="ARBA" id="ARBA00022695"/>
    </source>
</evidence>
<dbReference type="GO" id="GO:0003677">
    <property type="term" value="F:DNA binding"/>
    <property type="evidence" value="ECO:0007669"/>
    <property type="project" value="UniProtKB-KW"/>
</dbReference>
<dbReference type="InterPro" id="IPR034151">
    <property type="entry name" value="TOPRIM_DnaG_bac"/>
</dbReference>
<dbReference type="GO" id="GO:0006269">
    <property type="term" value="P:DNA replication, synthesis of primer"/>
    <property type="evidence" value="ECO:0007669"/>
    <property type="project" value="UniProtKB-UniRule"/>
</dbReference>
<dbReference type="HAMAP" id="MF_00974">
    <property type="entry name" value="DNA_primase_DnaG"/>
    <property type="match status" value="1"/>
</dbReference>
<reference evidence="17 18" key="1">
    <citation type="submission" date="2018-03" db="EMBL/GenBank/DDBJ databases">
        <title>Genome sequence of Moorella stamsii DSM 26217.</title>
        <authorList>
            <person name="Poehlein A."/>
            <person name="Daniel R."/>
        </authorList>
    </citation>
    <scope>NUCLEOTIDE SEQUENCE [LARGE SCALE GENOMIC DNA]</scope>
    <source>
        <strain evidence="18">DSM 26217</strain>
    </source>
</reference>
<dbReference type="GO" id="GO:0003899">
    <property type="term" value="F:DNA-directed RNA polymerase activity"/>
    <property type="evidence" value="ECO:0007669"/>
    <property type="project" value="UniProtKB-UniRule"/>
</dbReference>
<dbReference type="InterPro" id="IPR006171">
    <property type="entry name" value="TOPRIM_dom"/>
</dbReference>
<dbReference type="InterPro" id="IPR019475">
    <property type="entry name" value="DNA_primase_DnaB-bd"/>
</dbReference>
<keyword evidence="18" id="KW-1185">Reference proteome</keyword>
<comment type="similarity">
    <text evidence="12 13">Belongs to the DnaG primase family.</text>
</comment>
<dbReference type="EC" id="2.7.7.101" evidence="12"/>
<dbReference type="InterPro" id="IPR050219">
    <property type="entry name" value="DnaG_primase"/>
</dbReference>
<dbReference type="SUPFAM" id="SSF56731">
    <property type="entry name" value="DNA primase core"/>
    <property type="match status" value="1"/>
</dbReference>
<dbReference type="SMART" id="SM00400">
    <property type="entry name" value="ZnF_CHCC"/>
    <property type="match status" value="1"/>
</dbReference>
<evidence type="ECO:0000256" key="8">
    <source>
        <dbReference type="ARBA" id="ARBA00022833"/>
    </source>
</evidence>
<keyword evidence="4 12" id="KW-0548">Nucleotidyltransferase</keyword>
<evidence type="ECO:0000259" key="16">
    <source>
        <dbReference type="PROSITE" id="PS50880"/>
    </source>
</evidence>